<evidence type="ECO:0000256" key="1">
    <source>
        <dbReference type="PROSITE-ProRule" id="PRU00464"/>
    </source>
</evidence>
<gene>
    <name evidence="3" type="ORF">ACH47X_25380</name>
</gene>
<dbReference type="RefSeq" id="WP_397408008.1">
    <property type="nucleotide sequence ID" value="NZ_JBIRYI010000023.1"/>
</dbReference>
<comment type="caution">
    <text evidence="3">The sequence shown here is derived from an EMBL/GenBank/DDBJ whole genome shotgun (WGS) entry which is preliminary data.</text>
</comment>
<dbReference type="PROSITE" id="PS51084">
    <property type="entry name" value="HIT_2"/>
    <property type="match status" value="1"/>
</dbReference>
<dbReference type="SUPFAM" id="SSF54197">
    <property type="entry name" value="HIT-like"/>
    <property type="match status" value="1"/>
</dbReference>
<dbReference type="Pfam" id="PF01230">
    <property type="entry name" value="HIT"/>
    <property type="match status" value="1"/>
</dbReference>
<evidence type="ECO:0000313" key="4">
    <source>
        <dbReference type="Proteomes" id="UP001611580"/>
    </source>
</evidence>
<proteinExistence type="predicted"/>
<organism evidence="3 4">
    <name type="scientific">Promicromonospora kroppenstedtii</name>
    <dbReference type="NCBI Taxonomy" id="440482"/>
    <lineage>
        <taxon>Bacteria</taxon>
        <taxon>Bacillati</taxon>
        <taxon>Actinomycetota</taxon>
        <taxon>Actinomycetes</taxon>
        <taxon>Micrococcales</taxon>
        <taxon>Promicromonosporaceae</taxon>
        <taxon>Promicromonospora</taxon>
    </lineage>
</organism>
<name>A0ABW7XRS6_9MICO</name>
<protein>
    <submittedName>
        <fullName evidence="3">HIT family protein</fullName>
        <ecNumber evidence="3">2.1.1.-</ecNumber>
    </submittedName>
</protein>
<dbReference type="EMBL" id="JBIRYI010000023">
    <property type="protein sequence ID" value="MFI2490269.1"/>
    <property type="molecule type" value="Genomic_DNA"/>
</dbReference>
<evidence type="ECO:0000259" key="2">
    <source>
        <dbReference type="PROSITE" id="PS51084"/>
    </source>
</evidence>
<accession>A0ABW7XRS6</accession>
<keyword evidence="3" id="KW-0808">Transferase</keyword>
<reference evidence="3 4" key="1">
    <citation type="submission" date="2024-10" db="EMBL/GenBank/DDBJ databases">
        <title>The Natural Products Discovery Center: Release of the First 8490 Sequenced Strains for Exploring Actinobacteria Biosynthetic Diversity.</title>
        <authorList>
            <person name="Kalkreuter E."/>
            <person name="Kautsar S.A."/>
            <person name="Yang D."/>
            <person name="Bader C.D."/>
            <person name="Teijaro C.N."/>
            <person name="Fluegel L."/>
            <person name="Davis C.M."/>
            <person name="Simpson J.R."/>
            <person name="Lauterbach L."/>
            <person name="Steele A.D."/>
            <person name="Gui C."/>
            <person name="Meng S."/>
            <person name="Li G."/>
            <person name="Viehrig K."/>
            <person name="Ye F."/>
            <person name="Su P."/>
            <person name="Kiefer A.F."/>
            <person name="Nichols A."/>
            <person name="Cepeda A.J."/>
            <person name="Yan W."/>
            <person name="Fan B."/>
            <person name="Jiang Y."/>
            <person name="Adhikari A."/>
            <person name="Zheng C.-J."/>
            <person name="Schuster L."/>
            <person name="Cowan T.M."/>
            <person name="Smanski M.J."/>
            <person name="Chevrette M.G."/>
            <person name="De Carvalho L.P.S."/>
            <person name="Shen B."/>
        </authorList>
    </citation>
    <scope>NUCLEOTIDE SEQUENCE [LARGE SCALE GENOMIC DNA]</scope>
    <source>
        <strain evidence="3 4">NPDC019481</strain>
    </source>
</reference>
<dbReference type="InterPro" id="IPR011146">
    <property type="entry name" value="HIT-like"/>
</dbReference>
<dbReference type="GO" id="GO:0032259">
    <property type="term" value="P:methylation"/>
    <property type="evidence" value="ECO:0007669"/>
    <property type="project" value="UniProtKB-KW"/>
</dbReference>
<feature type="short sequence motif" description="Histidine triad motif" evidence="1">
    <location>
        <begin position="108"/>
        <end position="112"/>
    </location>
</feature>
<dbReference type="Proteomes" id="UP001611580">
    <property type="component" value="Unassembled WGS sequence"/>
</dbReference>
<dbReference type="InterPro" id="IPR036265">
    <property type="entry name" value="HIT-like_sf"/>
</dbReference>
<evidence type="ECO:0000313" key="3">
    <source>
        <dbReference type="EMBL" id="MFI2490269.1"/>
    </source>
</evidence>
<dbReference type="Gene3D" id="3.30.428.10">
    <property type="entry name" value="HIT-like"/>
    <property type="match status" value="1"/>
</dbReference>
<dbReference type="EC" id="2.1.1.-" evidence="3"/>
<sequence>MKESEGLDIPTENRCSFCDYLSGARLYTVLCRNEQVAALVTREQRGVGHVLVIPVRHVPTLLEAKQDELHAIIDTVARVASAIDVVFGRPGIAVWQNNGTAAHQAIPHLHFHVAGTLPGGGTDFDDVPELSVAETDEIADRIRAGAPSPICDLPSKPALPN</sequence>
<dbReference type="PANTHER" id="PTHR46648:SF1">
    <property type="entry name" value="ADENOSINE 5'-MONOPHOSPHORAMIDASE HNT1"/>
    <property type="match status" value="1"/>
</dbReference>
<dbReference type="InterPro" id="IPR001310">
    <property type="entry name" value="Histidine_triad_HIT"/>
</dbReference>
<keyword evidence="4" id="KW-1185">Reference proteome</keyword>
<feature type="domain" description="HIT" evidence="2">
    <location>
        <begin position="16"/>
        <end position="124"/>
    </location>
</feature>
<dbReference type="PANTHER" id="PTHR46648">
    <property type="entry name" value="HIT FAMILY PROTEIN 1"/>
    <property type="match status" value="1"/>
</dbReference>
<dbReference type="GO" id="GO:0008168">
    <property type="term" value="F:methyltransferase activity"/>
    <property type="evidence" value="ECO:0007669"/>
    <property type="project" value="UniProtKB-KW"/>
</dbReference>
<keyword evidence="3" id="KW-0489">Methyltransferase</keyword>